<proteinExistence type="predicted"/>
<accession>A0AA85B1P6</accession>
<evidence type="ECO:0000313" key="1">
    <source>
        <dbReference type="Proteomes" id="UP000050791"/>
    </source>
</evidence>
<name>A0AA85B1P6_9TREM</name>
<protein>
    <submittedName>
        <fullName evidence="2">Uncharacterized protein</fullName>
    </submittedName>
</protein>
<dbReference type="Proteomes" id="UP000050791">
    <property type="component" value="Unassembled WGS sequence"/>
</dbReference>
<organism evidence="1 2">
    <name type="scientific">Schistosoma mattheei</name>
    <dbReference type="NCBI Taxonomy" id="31246"/>
    <lineage>
        <taxon>Eukaryota</taxon>
        <taxon>Metazoa</taxon>
        <taxon>Spiralia</taxon>
        <taxon>Lophotrochozoa</taxon>
        <taxon>Platyhelminthes</taxon>
        <taxon>Trematoda</taxon>
        <taxon>Digenea</taxon>
        <taxon>Strigeidida</taxon>
        <taxon>Schistosomatoidea</taxon>
        <taxon>Schistosomatidae</taxon>
        <taxon>Schistosoma</taxon>
    </lineage>
</organism>
<evidence type="ECO:0000313" key="2">
    <source>
        <dbReference type="WBParaSite" id="SMTH1_25440.1"/>
    </source>
</evidence>
<dbReference type="AlphaFoldDB" id="A0AA85B1P6"/>
<sequence length="105" mass="11017">MPNPSPLRRLGTGSNSGTDTGQVFLCPSNIISNAAFASRVASASAAIERCNCNGKRTSLISTRSTFIPHISVDESNVSCINSAICSRSVNNAHISIVPNTLRNVV</sequence>
<dbReference type="WBParaSite" id="SMTH1_25440.1">
    <property type="protein sequence ID" value="SMTH1_25440.1"/>
    <property type="gene ID" value="SMTH1_25440"/>
</dbReference>
<reference evidence="2" key="1">
    <citation type="submission" date="2023-11" db="UniProtKB">
        <authorList>
            <consortium name="WormBaseParasite"/>
        </authorList>
    </citation>
    <scope>IDENTIFICATION</scope>
</reference>